<protein>
    <submittedName>
        <fullName evidence="1">Uncharacterized protein</fullName>
    </submittedName>
</protein>
<dbReference type="Proteomes" id="UP000236161">
    <property type="component" value="Unassembled WGS sequence"/>
</dbReference>
<proteinExistence type="predicted"/>
<accession>A0A2H9ZT45</accession>
<dbReference type="EMBL" id="KZ454132">
    <property type="protein sequence ID" value="PKA46470.1"/>
    <property type="molecule type" value="Genomic_DNA"/>
</dbReference>
<evidence type="ECO:0000313" key="1">
    <source>
        <dbReference type="EMBL" id="PKA46470.1"/>
    </source>
</evidence>
<keyword evidence="2" id="KW-1185">Reference proteome</keyword>
<name>A0A2H9ZT45_9ASPA</name>
<dbReference type="AlphaFoldDB" id="A0A2H9ZT45"/>
<gene>
    <name evidence="1" type="ORF">AXF42_Ash012603</name>
</gene>
<evidence type="ECO:0000313" key="2">
    <source>
        <dbReference type="Proteomes" id="UP000236161"/>
    </source>
</evidence>
<reference evidence="1 2" key="1">
    <citation type="journal article" date="2017" name="Nature">
        <title>The Apostasia genome and the evolution of orchids.</title>
        <authorList>
            <person name="Zhang G.Q."/>
            <person name="Liu K.W."/>
            <person name="Li Z."/>
            <person name="Lohaus R."/>
            <person name="Hsiao Y.Y."/>
            <person name="Niu S.C."/>
            <person name="Wang J.Y."/>
            <person name="Lin Y.C."/>
            <person name="Xu Q."/>
            <person name="Chen L.J."/>
            <person name="Yoshida K."/>
            <person name="Fujiwara S."/>
            <person name="Wang Z.W."/>
            <person name="Zhang Y.Q."/>
            <person name="Mitsuda N."/>
            <person name="Wang M."/>
            <person name="Liu G.H."/>
            <person name="Pecoraro L."/>
            <person name="Huang H.X."/>
            <person name="Xiao X.J."/>
            <person name="Lin M."/>
            <person name="Wu X.Y."/>
            <person name="Wu W.L."/>
            <person name="Chen Y.Y."/>
            <person name="Chang S.B."/>
            <person name="Sakamoto S."/>
            <person name="Ohme-Takagi M."/>
            <person name="Yagi M."/>
            <person name="Zeng S.J."/>
            <person name="Shen C.Y."/>
            <person name="Yeh C.M."/>
            <person name="Luo Y.B."/>
            <person name="Tsai W.C."/>
            <person name="Van de Peer Y."/>
            <person name="Liu Z.J."/>
        </authorList>
    </citation>
    <scope>NUCLEOTIDE SEQUENCE [LARGE SCALE GENOMIC DNA]</scope>
    <source>
        <strain evidence="2">cv. Shenzhen</strain>
        <tissue evidence="1">Stem</tissue>
    </source>
</reference>
<sequence>MGRGNSGGDHHHFCFWRKSPAEIKVSMLSPYWREQPNFSGRCFIVSDKGESWASLLSSKRKYLYPKKTSPMIFCFLIFLLM</sequence>
<organism evidence="1 2">
    <name type="scientific">Apostasia shenzhenica</name>
    <dbReference type="NCBI Taxonomy" id="1088818"/>
    <lineage>
        <taxon>Eukaryota</taxon>
        <taxon>Viridiplantae</taxon>
        <taxon>Streptophyta</taxon>
        <taxon>Embryophyta</taxon>
        <taxon>Tracheophyta</taxon>
        <taxon>Spermatophyta</taxon>
        <taxon>Magnoliopsida</taxon>
        <taxon>Liliopsida</taxon>
        <taxon>Asparagales</taxon>
        <taxon>Orchidaceae</taxon>
        <taxon>Apostasioideae</taxon>
        <taxon>Apostasia</taxon>
    </lineage>
</organism>